<dbReference type="Proteomes" id="UP000197587">
    <property type="component" value="Unassembled WGS sequence"/>
</dbReference>
<feature type="region of interest" description="Disordered" evidence="1">
    <location>
        <begin position="67"/>
        <end position="114"/>
    </location>
</feature>
<reference evidence="2 3" key="2">
    <citation type="submission" date="2017-05" db="EMBL/GenBank/DDBJ databases">
        <title>Genome of Chryseobacterium haifense.</title>
        <authorList>
            <person name="Newman J.D."/>
        </authorList>
    </citation>
    <scope>NUCLEOTIDE SEQUENCE [LARGE SCALE GENOMIC DNA]</scope>
    <source>
        <strain evidence="2 3">DSM 19056</strain>
    </source>
</reference>
<feature type="compositionally biased region" description="Polar residues" evidence="1">
    <location>
        <begin position="31"/>
        <end position="40"/>
    </location>
</feature>
<dbReference type="RefSeq" id="WP_031504198.1">
    <property type="nucleotide sequence ID" value="NZ_JASZ02000010.1"/>
</dbReference>
<evidence type="ECO:0000256" key="1">
    <source>
        <dbReference type="SAM" id="MobiDB-lite"/>
    </source>
</evidence>
<gene>
    <name evidence="2" type="ORF">AP75_06095</name>
</gene>
<dbReference type="PROSITE" id="PS51257">
    <property type="entry name" value="PROKAR_LIPOPROTEIN"/>
    <property type="match status" value="1"/>
</dbReference>
<evidence type="ECO:0000313" key="3">
    <source>
        <dbReference type="Proteomes" id="UP000197587"/>
    </source>
</evidence>
<reference evidence="2 3" key="1">
    <citation type="submission" date="2014-01" db="EMBL/GenBank/DDBJ databases">
        <authorList>
            <consortium name="Genome Consortium for Active Teaching"/>
            <person name="Sontag T.C."/>
            <person name="Newman J.D."/>
        </authorList>
    </citation>
    <scope>NUCLEOTIDE SEQUENCE [LARGE SCALE GENOMIC DNA]</scope>
    <source>
        <strain evidence="2 3">DSM 19056</strain>
    </source>
</reference>
<dbReference type="AlphaFoldDB" id="A0A246BAJ5"/>
<protein>
    <recommendedName>
        <fullName evidence="4">YtxH domain-containing protein</fullName>
    </recommendedName>
</protein>
<proteinExistence type="predicted"/>
<dbReference type="Gene3D" id="1.20.120.20">
    <property type="entry name" value="Apolipoprotein"/>
    <property type="match status" value="1"/>
</dbReference>
<evidence type="ECO:0008006" key="4">
    <source>
        <dbReference type="Google" id="ProtNLM"/>
    </source>
</evidence>
<organism evidence="2 3">
    <name type="scientific">Kaistella haifensis DSM 19056</name>
    <dbReference type="NCBI Taxonomy" id="1450526"/>
    <lineage>
        <taxon>Bacteria</taxon>
        <taxon>Pseudomonadati</taxon>
        <taxon>Bacteroidota</taxon>
        <taxon>Flavobacteriia</taxon>
        <taxon>Flavobacteriales</taxon>
        <taxon>Weeksellaceae</taxon>
        <taxon>Chryseobacterium group</taxon>
        <taxon>Kaistella</taxon>
    </lineage>
</organism>
<sequence length="114" mass="12205">MKNYMIIAAAVSLALISCKKAEKRTEITENPDGSVTATTVETEKSTSLDSARINETVEKAKERLNSAGEKIDDAADKAGHELKKAGEDVKDAAAKGADKVEKGAEKVKKDLEKK</sequence>
<keyword evidence="3" id="KW-1185">Reference proteome</keyword>
<accession>A0A246BAJ5</accession>
<comment type="caution">
    <text evidence="2">The sequence shown here is derived from an EMBL/GenBank/DDBJ whole genome shotgun (WGS) entry which is preliminary data.</text>
</comment>
<name>A0A246BAJ5_9FLAO</name>
<evidence type="ECO:0000313" key="2">
    <source>
        <dbReference type="EMBL" id="OWK98409.1"/>
    </source>
</evidence>
<dbReference type="EMBL" id="JASZ02000010">
    <property type="protein sequence ID" value="OWK98409.1"/>
    <property type="molecule type" value="Genomic_DNA"/>
</dbReference>
<feature type="region of interest" description="Disordered" evidence="1">
    <location>
        <begin position="26"/>
        <end position="49"/>
    </location>
</feature>